<dbReference type="Gene3D" id="3.30.1360.170">
    <property type="match status" value="2"/>
</dbReference>
<dbReference type="PROSITE" id="PS51331">
    <property type="entry name" value="THYX"/>
    <property type="match status" value="1"/>
</dbReference>
<dbReference type="GO" id="GO:0004799">
    <property type="term" value="F:thymidylate synthase activity"/>
    <property type="evidence" value="ECO:0007669"/>
    <property type="project" value="TreeGrafter"/>
</dbReference>
<dbReference type="GO" id="GO:0050797">
    <property type="term" value="F:thymidylate synthase (FAD) activity"/>
    <property type="evidence" value="ECO:0007669"/>
    <property type="project" value="InterPro"/>
</dbReference>
<organism evidence="1">
    <name type="scientific">CrAss-like virus sp. ctelJ1</name>
    <dbReference type="NCBI Taxonomy" id="2825838"/>
    <lineage>
        <taxon>Viruses</taxon>
        <taxon>Duplodnaviria</taxon>
        <taxon>Heunggongvirae</taxon>
        <taxon>Uroviricota</taxon>
        <taxon>Caudoviricetes</taxon>
        <taxon>Crassvirales</taxon>
    </lineage>
</organism>
<dbReference type="Pfam" id="PF02511">
    <property type="entry name" value="Thy1"/>
    <property type="match status" value="1"/>
</dbReference>
<dbReference type="GO" id="GO:0050660">
    <property type="term" value="F:flavin adenine dinucleotide binding"/>
    <property type="evidence" value="ECO:0007669"/>
    <property type="project" value="InterPro"/>
</dbReference>
<reference evidence="1" key="1">
    <citation type="journal article" date="2021" name="Proc. Natl. Acad. Sci. U.S.A.">
        <title>A Catalog of Tens of Thousands of Viruses from Human Metagenomes Reveals Hidden Associations with Chronic Diseases.</title>
        <authorList>
            <person name="Tisza M.J."/>
            <person name="Buck C.B."/>
        </authorList>
    </citation>
    <scope>NUCLEOTIDE SEQUENCE</scope>
    <source>
        <strain evidence="1">CtelJ1</strain>
    </source>
</reference>
<sequence>MNLIKSSVEEWVQENSLQGAYKQIEKAARICYKSELGKNPAEFVDKLVSNGHMAMLEHGIIYLRIEYNHLASNRALNQSVNKLLSSPYVKFRILDINGRPTEWHITANMRVFYELNVLELLQYAVTPDDSYEKMRCFHFILNRAIANEFVRHRKFSFAQESTRFCNYSKDKFDNRVTFVISDEVENSSLKNLFKRAMADAERHYLTALKDGLKPEEARDLLPLSTKTELVMTGFLSDWQHFIDLRSIGSTGRPHPEAKKLADQVKDVLYGSEKA</sequence>
<protein>
    <submittedName>
        <fullName evidence="1">Thymidylate synthase complementing protein</fullName>
    </submittedName>
</protein>
<evidence type="ECO:0000313" key="1">
    <source>
        <dbReference type="EMBL" id="DAG00867.1"/>
    </source>
</evidence>
<dbReference type="GO" id="GO:0006231">
    <property type="term" value="P:dTMP biosynthetic process"/>
    <property type="evidence" value="ECO:0007669"/>
    <property type="project" value="InterPro"/>
</dbReference>
<dbReference type="PANTHER" id="PTHR34934">
    <property type="entry name" value="FLAVIN-DEPENDENT THYMIDYLATE SYNTHASE"/>
    <property type="match status" value="1"/>
</dbReference>
<proteinExistence type="predicted"/>
<dbReference type="CDD" id="cd20175">
    <property type="entry name" value="ThyX"/>
    <property type="match status" value="1"/>
</dbReference>
<dbReference type="InterPro" id="IPR036098">
    <property type="entry name" value="Thymidylate_synthase_ThyX_sf"/>
</dbReference>
<dbReference type="InterPro" id="IPR003669">
    <property type="entry name" value="Thymidylate_synthase_ThyX"/>
</dbReference>
<accession>A0A8S5V2M2</accession>
<dbReference type="SUPFAM" id="SSF69796">
    <property type="entry name" value="Thymidylate synthase-complementing protein Thy1"/>
    <property type="match status" value="1"/>
</dbReference>
<dbReference type="PANTHER" id="PTHR34934:SF1">
    <property type="entry name" value="FLAVIN-DEPENDENT THYMIDYLATE SYNTHASE"/>
    <property type="match status" value="1"/>
</dbReference>
<name>A0A8S5V2M2_9CAUD</name>
<dbReference type="GO" id="GO:0070402">
    <property type="term" value="F:NADPH binding"/>
    <property type="evidence" value="ECO:0007669"/>
    <property type="project" value="TreeGrafter"/>
</dbReference>
<dbReference type="EMBL" id="BK016184">
    <property type="protein sequence ID" value="DAG00867.1"/>
    <property type="molecule type" value="Genomic_DNA"/>
</dbReference>